<dbReference type="Gene3D" id="3.40.50.1820">
    <property type="entry name" value="alpha/beta hydrolase"/>
    <property type="match status" value="1"/>
</dbReference>
<dbReference type="SUPFAM" id="SSF53474">
    <property type="entry name" value="alpha/beta-Hydrolases"/>
    <property type="match status" value="1"/>
</dbReference>
<gene>
    <name evidence="3" type="ORF">H4683_004209</name>
</gene>
<accession>A0A927MPU9</accession>
<evidence type="ECO:0000313" key="3">
    <source>
        <dbReference type="EMBL" id="MBE1557077.1"/>
    </source>
</evidence>
<feature type="domain" description="AB hydrolase-1" evidence="2">
    <location>
        <begin position="22"/>
        <end position="237"/>
    </location>
</feature>
<dbReference type="EMBL" id="JADBEL010000048">
    <property type="protein sequence ID" value="MBE1557077.1"/>
    <property type="molecule type" value="Genomic_DNA"/>
</dbReference>
<evidence type="ECO:0000313" key="4">
    <source>
        <dbReference type="Proteomes" id="UP000658225"/>
    </source>
</evidence>
<dbReference type="InterPro" id="IPR000073">
    <property type="entry name" value="AB_hydrolase_1"/>
</dbReference>
<keyword evidence="4" id="KW-1185">Reference proteome</keyword>
<protein>
    <submittedName>
        <fullName evidence="3">Pimeloyl-ACP methyl ester carboxylesterase</fullName>
    </submittedName>
</protein>
<reference evidence="3" key="1">
    <citation type="submission" date="2020-10" db="EMBL/GenBank/DDBJ databases">
        <title>Genomic Encyclopedia of Type Strains, Phase IV (KMG-IV): sequencing the most valuable type-strain genomes for metagenomic binning, comparative biology and taxonomic classification.</title>
        <authorList>
            <person name="Goeker M."/>
        </authorList>
    </citation>
    <scope>NUCLEOTIDE SEQUENCE</scope>
    <source>
        <strain evidence="3">DSM 13886</strain>
    </source>
</reference>
<dbReference type="PRINTS" id="PR00111">
    <property type="entry name" value="ABHYDROLASE"/>
</dbReference>
<dbReference type="RefSeq" id="WP_192600664.1">
    <property type="nucleotide sequence ID" value="NZ_JADBEL010000048.1"/>
</dbReference>
<dbReference type="InterPro" id="IPR029058">
    <property type="entry name" value="AB_hydrolase_fold"/>
</dbReference>
<comment type="caution">
    <text evidence="3">The sequence shown here is derived from an EMBL/GenBank/DDBJ whole genome shotgun (WGS) entry which is preliminary data.</text>
</comment>
<sequence>MPYLKAKDGIYIHYECYGEGEPLVFIHGLGASSDMYKPQVDYFQEHFKIILIDLRGNGKSGLLECDVESVLNKQAEDIKELLRFLEIRSAIFIGVSYGGVLIQQVAIKFPEIVKSLVIVDSFCDTSIDSYQKLFAMVGAHQTWILHAPKKWLAKLTKSSYKKWPKACREMEGIILNMRTYETKLQRKAINRIRFNEQLSKVKIPTLCLVGDHTKLGKKMMEQVSSCIQNSELKVIENSFDPSNLCQPKVFNKIVHKFISNSLQIFTIRPI</sequence>
<organism evidence="3 4">
    <name type="scientific">Sporosarcina limicola</name>
    <dbReference type="NCBI Taxonomy" id="34101"/>
    <lineage>
        <taxon>Bacteria</taxon>
        <taxon>Bacillati</taxon>
        <taxon>Bacillota</taxon>
        <taxon>Bacilli</taxon>
        <taxon>Bacillales</taxon>
        <taxon>Caryophanaceae</taxon>
        <taxon>Sporosarcina</taxon>
    </lineage>
</organism>
<dbReference type="GO" id="GO:0016787">
    <property type="term" value="F:hydrolase activity"/>
    <property type="evidence" value="ECO:0007669"/>
    <property type="project" value="UniProtKB-KW"/>
</dbReference>
<dbReference type="PANTHER" id="PTHR43798:SF31">
    <property type="entry name" value="AB HYDROLASE SUPERFAMILY PROTEIN YCLE"/>
    <property type="match status" value="1"/>
</dbReference>
<name>A0A927MPU9_9BACL</name>
<dbReference type="InterPro" id="IPR050266">
    <property type="entry name" value="AB_hydrolase_sf"/>
</dbReference>
<dbReference type="GO" id="GO:0016020">
    <property type="term" value="C:membrane"/>
    <property type="evidence" value="ECO:0007669"/>
    <property type="project" value="TreeGrafter"/>
</dbReference>
<evidence type="ECO:0000256" key="1">
    <source>
        <dbReference type="ARBA" id="ARBA00022801"/>
    </source>
</evidence>
<dbReference type="Pfam" id="PF00561">
    <property type="entry name" value="Abhydrolase_1"/>
    <property type="match status" value="1"/>
</dbReference>
<dbReference type="Proteomes" id="UP000658225">
    <property type="component" value="Unassembled WGS sequence"/>
</dbReference>
<evidence type="ECO:0000259" key="2">
    <source>
        <dbReference type="Pfam" id="PF00561"/>
    </source>
</evidence>
<proteinExistence type="predicted"/>
<dbReference type="PANTHER" id="PTHR43798">
    <property type="entry name" value="MONOACYLGLYCEROL LIPASE"/>
    <property type="match status" value="1"/>
</dbReference>
<dbReference type="AlphaFoldDB" id="A0A927MPU9"/>
<keyword evidence="1" id="KW-0378">Hydrolase</keyword>